<comment type="caution">
    <text evidence="3">The sequence shown here is derived from an EMBL/GenBank/DDBJ whole genome shotgun (WGS) entry which is preliminary data.</text>
</comment>
<dbReference type="Proteomes" id="UP001163105">
    <property type="component" value="Unassembled WGS sequence"/>
</dbReference>
<dbReference type="PANTHER" id="PTHR38797">
    <property type="entry name" value="NUCLEAR PORE COMPLEX PROTEIN NUP85-RELATED"/>
    <property type="match status" value="1"/>
</dbReference>
<evidence type="ECO:0000256" key="1">
    <source>
        <dbReference type="SAM" id="MobiDB-lite"/>
    </source>
</evidence>
<feature type="signal peptide" evidence="2">
    <location>
        <begin position="1"/>
        <end position="15"/>
    </location>
</feature>
<feature type="chain" id="PRO_5044209666" evidence="2">
    <location>
        <begin position="16"/>
        <end position="340"/>
    </location>
</feature>
<accession>A0AB34FJW1</accession>
<proteinExistence type="predicted"/>
<protein>
    <submittedName>
        <fullName evidence="3">NAD-dependent epimerase/dehydratase family protein</fullName>
    </submittedName>
</protein>
<organism evidence="3 4">
    <name type="scientific">Purpureocillium lavendulum</name>
    <dbReference type="NCBI Taxonomy" id="1247861"/>
    <lineage>
        <taxon>Eukaryota</taxon>
        <taxon>Fungi</taxon>
        <taxon>Dikarya</taxon>
        <taxon>Ascomycota</taxon>
        <taxon>Pezizomycotina</taxon>
        <taxon>Sordariomycetes</taxon>
        <taxon>Hypocreomycetidae</taxon>
        <taxon>Hypocreales</taxon>
        <taxon>Ophiocordycipitaceae</taxon>
        <taxon>Purpureocillium</taxon>
    </lineage>
</organism>
<evidence type="ECO:0000313" key="4">
    <source>
        <dbReference type="Proteomes" id="UP001163105"/>
    </source>
</evidence>
<dbReference type="InterPro" id="IPR022085">
    <property type="entry name" value="OpdG"/>
</dbReference>
<keyword evidence="4" id="KW-1185">Reference proteome</keyword>
<evidence type="ECO:0000313" key="3">
    <source>
        <dbReference type="EMBL" id="KAJ6439402.1"/>
    </source>
</evidence>
<evidence type="ECO:0000256" key="2">
    <source>
        <dbReference type="SAM" id="SignalP"/>
    </source>
</evidence>
<feature type="region of interest" description="Disordered" evidence="1">
    <location>
        <begin position="313"/>
        <end position="333"/>
    </location>
</feature>
<name>A0AB34FJW1_9HYPO</name>
<dbReference type="Pfam" id="PF12311">
    <property type="entry name" value="DUF3632"/>
    <property type="match status" value="1"/>
</dbReference>
<dbReference type="InterPro" id="IPR053204">
    <property type="entry name" value="Oxopyrrolidines_Biosynth-assoc"/>
</dbReference>
<keyword evidence="2" id="KW-0732">Signal</keyword>
<reference evidence="3" key="1">
    <citation type="submission" date="2023-01" db="EMBL/GenBank/DDBJ databases">
        <title>The growth and conidiation of Purpureocillium lavendulum are regulated by nitrogen source and histone H3K14 acetylation.</title>
        <authorList>
            <person name="Tang P."/>
            <person name="Han J."/>
            <person name="Zhang C."/>
            <person name="Tang P."/>
            <person name="Qi F."/>
            <person name="Zhang K."/>
            <person name="Liang L."/>
        </authorList>
    </citation>
    <scope>NUCLEOTIDE SEQUENCE</scope>
    <source>
        <strain evidence="3">YMF1.00683</strain>
    </source>
</reference>
<sequence>MHLYFVFSLCSLASASPALHSRVIKSNDSVPVANLTAAKKPAPGEVPRWIKELEPLGQFKLFDRLANDVSMSVAEAIRQFSGLTYDAIANGSLNPQNETYSTFPGKTWESLIEVAMRTPPEKQTKLAEFAVQVQKTTVTDPKTGGMMKHDGALLWAEMPALDLTVWDQWESIDTHERDRKERPEDLRRQERFIALIAQISSAATIDYSKQSVHDLDFTTYSQGAFNIAFKTIGDHVPTDSDIRTACIWLTYAPQRIWANIHYGKVYGDQHFTAGAVYVQGNWDSWKENLQRLKKSCRDQEICEMLRVALEKMQATETSRSEGDGKKPTGVATSGWQYFRH</sequence>
<dbReference type="AlphaFoldDB" id="A0AB34FJW1"/>
<dbReference type="PANTHER" id="PTHR38797:SF6">
    <property type="match status" value="1"/>
</dbReference>
<gene>
    <name evidence="3" type="ORF">O9K51_07287</name>
</gene>
<dbReference type="EMBL" id="JAQHRD010000006">
    <property type="protein sequence ID" value="KAJ6439402.1"/>
    <property type="molecule type" value="Genomic_DNA"/>
</dbReference>